<sequence length="338" mass="38491">MHEKSSISEFHKLCHALKLGELQSDPVPVTGGLLHKMYAVETATGKYAVKALNPQIMTRPTAVNNYILSERIANYAAKFIPALPAKKFDGESLQRLEDRYYLVCDWTSENSLKHGEIDTTHCEKMGDILAKLHRIDFSALGIETPRFSNSALTDWSFYLEKGQENHAEWTGQLLESMEHLHRWNEAAIESVNGLSSEWVITHGDLDPKNVLWSGHEPILIDWESAGYKNSSLDLLETAVYWSESEKGEIQKEKFSAFIQGYKTAQGRISSDWRLILAGGLLSKLEWLEYSLKRSLWIECTDEEEQKTGTEQVSITLGAIKHYAESIPKMEEWLELQKI</sequence>
<dbReference type="AlphaFoldDB" id="A0A1R1EI73"/>
<accession>A0A1R1EI73</accession>
<name>A0A1R1EI73_9BACL</name>
<dbReference type="RefSeq" id="WP_076173527.1">
    <property type="nucleotide sequence ID" value="NZ_MRTP01000009.1"/>
</dbReference>
<dbReference type="InterPro" id="IPR051678">
    <property type="entry name" value="AGP_Transferase"/>
</dbReference>
<evidence type="ECO:0000259" key="1">
    <source>
        <dbReference type="Pfam" id="PF01636"/>
    </source>
</evidence>
<proteinExistence type="predicted"/>
<feature type="domain" description="Aminoglycoside phosphotransferase" evidence="1">
    <location>
        <begin position="28"/>
        <end position="261"/>
    </location>
</feature>
<keyword evidence="2" id="KW-0808">Transferase</keyword>
<dbReference type="InterPro" id="IPR011009">
    <property type="entry name" value="Kinase-like_dom_sf"/>
</dbReference>
<dbReference type="Proteomes" id="UP000187172">
    <property type="component" value="Unassembled WGS sequence"/>
</dbReference>
<gene>
    <name evidence="2" type="ORF">BK138_24990</name>
</gene>
<dbReference type="Pfam" id="PF01636">
    <property type="entry name" value="APH"/>
    <property type="match status" value="1"/>
</dbReference>
<dbReference type="InterPro" id="IPR002575">
    <property type="entry name" value="Aminoglycoside_PTrfase"/>
</dbReference>
<dbReference type="SUPFAM" id="SSF56112">
    <property type="entry name" value="Protein kinase-like (PK-like)"/>
    <property type="match status" value="1"/>
</dbReference>
<reference evidence="2 3" key="1">
    <citation type="submission" date="2016-11" db="EMBL/GenBank/DDBJ databases">
        <title>Paenibacillus species isolates.</title>
        <authorList>
            <person name="Beno S.M."/>
        </authorList>
    </citation>
    <scope>NUCLEOTIDE SEQUENCE [LARGE SCALE GENOMIC DNA]</scope>
    <source>
        <strain evidence="2 3">FSL R5-0378</strain>
    </source>
</reference>
<protein>
    <submittedName>
        <fullName evidence="2">Aminoglycoside phosphotransferase</fullName>
    </submittedName>
</protein>
<evidence type="ECO:0000313" key="2">
    <source>
        <dbReference type="EMBL" id="OMF51526.1"/>
    </source>
</evidence>
<dbReference type="PANTHER" id="PTHR21310">
    <property type="entry name" value="AMINOGLYCOSIDE PHOSPHOTRANSFERASE-RELATED-RELATED"/>
    <property type="match status" value="1"/>
</dbReference>
<organism evidence="2 3">
    <name type="scientific">Paenibacillus rhizosphaerae</name>
    <dbReference type="NCBI Taxonomy" id="297318"/>
    <lineage>
        <taxon>Bacteria</taxon>
        <taxon>Bacillati</taxon>
        <taxon>Bacillota</taxon>
        <taxon>Bacilli</taxon>
        <taxon>Bacillales</taxon>
        <taxon>Paenibacillaceae</taxon>
        <taxon>Paenibacillus</taxon>
    </lineage>
</organism>
<dbReference type="EMBL" id="MRTP01000009">
    <property type="protein sequence ID" value="OMF51526.1"/>
    <property type="molecule type" value="Genomic_DNA"/>
</dbReference>
<comment type="caution">
    <text evidence="2">The sequence shown here is derived from an EMBL/GenBank/DDBJ whole genome shotgun (WGS) entry which is preliminary data.</text>
</comment>
<evidence type="ECO:0000313" key="3">
    <source>
        <dbReference type="Proteomes" id="UP000187172"/>
    </source>
</evidence>
<dbReference type="GO" id="GO:0016740">
    <property type="term" value="F:transferase activity"/>
    <property type="evidence" value="ECO:0007669"/>
    <property type="project" value="UniProtKB-KW"/>
</dbReference>
<dbReference type="Gene3D" id="3.90.1200.10">
    <property type="match status" value="1"/>
</dbReference>
<keyword evidence="3" id="KW-1185">Reference proteome</keyword>
<dbReference type="STRING" id="297318.BK138_24990"/>